<feature type="region of interest" description="Disordered" evidence="1">
    <location>
        <begin position="39"/>
        <end position="69"/>
    </location>
</feature>
<dbReference type="EMBL" id="JAPEVB010000005">
    <property type="protein sequence ID" value="KAJ4387250.1"/>
    <property type="molecule type" value="Genomic_DNA"/>
</dbReference>
<comment type="caution">
    <text evidence="2">The sequence shown here is derived from an EMBL/GenBank/DDBJ whole genome shotgun (WGS) entry which is preliminary data.</text>
</comment>
<accession>A0A9W8YNW5</accession>
<keyword evidence="3" id="KW-1185">Reference proteome</keyword>
<organism evidence="2 3">
    <name type="scientific">Gnomoniopsis smithogilvyi</name>
    <dbReference type="NCBI Taxonomy" id="1191159"/>
    <lineage>
        <taxon>Eukaryota</taxon>
        <taxon>Fungi</taxon>
        <taxon>Dikarya</taxon>
        <taxon>Ascomycota</taxon>
        <taxon>Pezizomycotina</taxon>
        <taxon>Sordariomycetes</taxon>
        <taxon>Sordariomycetidae</taxon>
        <taxon>Diaporthales</taxon>
        <taxon>Gnomoniaceae</taxon>
        <taxon>Gnomoniopsis</taxon>
    </lineage>
</organism>
<protein>
    <submittedName>
        <fullName evidence="2">Uncharacterized protein</fullName>
    </submittedName>
</protein>
<reference evidence="2" key="1">
    <citation type="submission" date="2022-10" db="EMBL/GenBank/DDBJ databases">
        <title>Tapping the CABI collections for fungal endophytes: first genome assemblies for Collariella, Neodidymelliopsis, Ascochyta clinopodiicola, Didymella pomorum, Didymosphaeria variabile, Neocosmospora piperis and Neocucurbitaria cava.</title>
        <authorList>
            <person name="Hill R."/>
        </authorList>
    </citation>
    <scope>NUCLEOTIDE SEQUENCE</scope>
    <source>
        <strain evidence="2">IMI 355082</strain>
    </source>
</reference>
<name>A0A9W8YNW5_9PEZI</name>
<dbReference type="AlphaFoldDB" id="A0A9W8YNW5"/>
<proteinExistence type="predicted"/>
<evidence type="ECO:0000313" key="3">
    <source>
        <dbReference type="Proteomes" id="UP001140453"/>
    </source>
</evidence>
<evidence type="ECO:0000256" key="1">
    <source>
        <dbReference type="SAM" id="MobiDB-lite"/>
    </source>
</evidence>
<evidence type="ECO:0000313" key="2">
    <source>
        <dbReference type="EMBL" id="KAJ4387250.1"/>
    </source>
</evidence>
<gene>
    <name evidence="2" type="ORF">N0V93_007839</name>
</gene>
<dbReference type="Proteomes" id="UP001140453">
    <property type="component" value="Unassembled WGS sequence"/>
</dbReference>
<sequence length="135" mass="14848">MPGFAGFMRTTVSGSTLAQSLQSLGHFITQCGIRVPKQQLASIHKDHPRSANGSRKQSGKRHSHCDKNDAWLAPSQAMVDTEHHMSPAQPVHLDNKRGARVYESGVVAKDLGRTRQYDELSLDSLITEVTVAENE</sequence>